<name>A0A5E7EY37_PSEFL</name>
<proteinExistence type="predicted"/>
<evidence type="ECO:0000313" key="2">
    <source>
        <dbReference type="EMBL" id="VVO31077.1"/>
    </source>
</evidence>
<dbReference type="EMBL" id="CABVHQ010000071">
    <property type="protein sequence ID" value="VVO31077.1"/>
    <property type="molecule type" value="Genomic_DNA"/>
</dbReference>
<gene>
    <name evidence="2" type="ORF">PS691_04947</name>
</gene>
<feature type="compositionally biased region" description="Basic and acidic residues" evidence="1">
    <location>
        <begin position="1"/>
        <end position="19"/>
    </location>
</feature>
<evidence type="ECO:0000313" key="3">
    <source>
        <dbReference type="Proteomes" id="UP000337909"/>
    </source>
</evidence>
<dbReference type="RefSeq" id="WP_150644774.1">
    <property type="nucleotide sequence ID" value="NZ_CABVHQ010000071.1"/>
</dbReference>
<reference evidence="2 3" key="1">
    <citation type="submission" date="2019-09" db="EMBL/GenBank/DDBJ databases">
        <authorList>
            <person name="Chandra G."/>
            <person name="Truman W A."/>
        </authorList>
    </citation>
    <scope>NUCLEOTIDE SEQUENCE [LARGE SCALE GENOMIC DNA]</scope>
    <source>
        <strain evidence="2">PS691</strain>
    </source>
</reference>
<dbReference type="AlphaFoldDB" id="A0A5E7EY37"/>
<dbReference type="Proteomes" id="UP000337909">
    <property type="component" value="Unassembled WGS sequence"/>
</dbReference>
<evidence type="ECO:0000256" key="1">
    <source>
        <dbReference type="SAM" id="MobiDB-lite"/>
    </source>
</evidence>
<protein>
    <submittedName>
        <fullName evidence="2">Uncharacterized protein</fullName>
    </submittedName>
</protein>
<feature type="region of interest" description="Disordered" evidence="1">
    <location>
        <begin position="1"/>
        <end position="24"/>
    </location>
</feature>
<organism evidence="2 3">
    <name type="scientific">Pseudomonas fluorescens</name>
    <dbReference type="NCBI Taxonomy" id="294"/>
    <lineage>
        <taxon>Bacteria</taxon>
        <taxon>Pseudomonadati</taxon>
        <taxon>Pseudomonadota</taxon>
        <taxon>Gammaproteobacteria</taxon>
        <taxon>Pseudomonadales</taxon>
        <taxon>Pseudomonadaceae</taxon>
        <taxon>Pseudomonas</taxon>
    </lineage>
</organism>
<sequence>MSKAEELAAKLKQKQERSADSTVSADNAIEHWPGQVYEMYHQLEAWLEPLSEAGLDIRRVATRVFESHSSGSTYNYAIDQLVIEGNDKSITLDPIARFTDVGLGRVDIHLKGKDLYLLRTGVEQGDPHWEIHTTPQSGQPKVEPVVLDEDSLLSLIQEGLEL</sequence>
<dbReference type="OrthoDB" id="7017599at2"/>
<accession>A0A5E7EY37</accession>